<sequence>MGVTRDERAHQLAEAMAAYTRLMNTVRPASSGGKNSEAEIEQMRVDGDIIARAAVRARELEAEQNG</sequence>
<comment type="caution">
    <text evidence="1">The sequence shown here is derived from an EMBL/GenBank/DDBJ whole genome shotgun (WGS) entry which is preliminary data.</text>
</comment>
<accession>A0ABP6D640</accession>
<name>A0ABP6D640_9ACTN</name>
<protein>
    <submittedName>
        <fullName evidence="1">Uncharacterized protein</fullName>
    </submittedName>
</protein>
<dbReference type="RefSeq" id="WP_410556326.1">
    <property type="nucleotide sequence ID" value="NZ_JAXCGB010000008.1"/>
</dbReference>
<gene>
    <name evidence="1" type="ORF">GCM10010411_87240</name>
</gene>
<reference evidence="2" key="1">
    <citation type="journal article" date="2019" name="Int. J. Syst. Evol. Microbiol.">
        <title>The Global Catalogue of Microorganisms (GCM) 10K type strain sequencing project: providing services to taxonomists for standard genome sequencing and annotation.</title>
        <authorList>
            <consortium name="The Broad Institute Genomics Platform"/>
            <consortium name="The Broad Institute Genome Sequencing Center for Infectious Disease"/>
            <person name="Wu L."/>
            <person name="Ma J."/>
        </authorList>
    </citation>
    <scope>NUCLEOTIDE SEQUENCE [LARGE SCALE GENOMIC DNA]</scope>
    <source>
        <strain evidence="2">JCM 6833</strain>
    </source>
</reference>
<keyword evidence="2" id="KW-1185">Reference proteome</keyword>
<evidence type="ECO:0000313" key="1">
    <source>
        <dbReference type="EMBL" id="GAA2634919.1"/>
    </source>
</evidence>
<evidence type="ECO:0000313" key="2">
    <source>
        <dbReference type="Proteomes" id="UP001501509"/>
    </source>
</evidence>
<dbReference type="Proteomes" id="UP001501509">
    <property type="component" value="Unassembled WGS sequence"/>
</dbReference>
<proteinExistence type="predicted"/>
<organism evidence="1 2">
    <name type="scientific">Actinomadura fulvescens</name>
    <dbReference type="NCBI Taxonomy" id="46160"/>
    <lineage>
        <taxon>Bacteria</taxon>
        <taxon>Bacillati</taxon>
        <taxon>Actinomycetota</taxon>
        <taxon>Actinomycetes</taxon>
        <taxon>Streptosporangiales</taxon>
        <taxon>Thermomonosporaceae</taxon>
        <taxon>Actinomadura</taxon>
    </lineage>
</organism>
<dbReference type="EMBL" id="BAAATD010000019">
    <property type="protein sequence ID" value="GAA2634919.1"/>
    <property type="molecule type" value="Genomic_DNA"/>
</dbReference>